<protein>
    <submittedName>
        <fullName evidence="1">Uncharacterized protein</fullName>
    </submittedName>
</protein>
<dbReference type="BioCyc" id="CNIT1237085:G1324-3385-MONOMER"/>
<dbReference type="RefSeq" id="WP_015020833.1">
    <property type="nucleotide sequence ID" value="NC_018719.1"/>
</dbReference>
<proteinExistence type="predicted"/>
<dbReference type="HOGENOM" id="CLU_3075485_0_0_2"/>
<evidence type="ECO:0000313" key="1">
    <source>
        <dbReference type="EMBL" id="AFU60299.1"/>
    </source>
</evidence>
<reference evidence="1 2" key="1">
    <citation type="journal article" date="2012" name="Environ. Microbiol.">
        <title>The genome of the ammonia-oxidizing Candidatus Nitrososphaera gargensis: insights into metabolic versatility and environmental adaptations.</title>
        <authorList>
            <person name="Spang A."/>
            <person name="Poehlein A."/>
            <person name="Offre P."/>
            <person name="Zumbragel S."/>
            <person name="Haider S."/>
            <person name="Rychlik N."/>
            <person name="Nowka B."/>
            <person name="Schmeisser C."/>
            <person name="Lebedeva E.V."/>
            <person name="Rattei T."/>
            <person name="Bohm C."/>
            <person name="Schmid M."/>
            <person name="Galushko A."/>
            <person name="Hatzenpichler R."/>
            <person name="Weinmaier T."/>
            <person name="Daniel R."/>
            <person name="Schleper C."/>
            <person name="Spieck E."/>
            <person name="Streit W."/>
            <person name="Wagner M."/>
        </authorList>
    </citation>
    <scope>NUCLEOTIDE SEQUENCE [LARGE SCALE GENOMIC DNA]</scope>
    <source>
        <strain evidence="2">Ga9.2</strain>
    </source>
</reference>
<dbReference type="KEGG" id="nga:Ngar_c33840"/>
<accession>K0IP08</accession>
<keyword evidence="2" id="KW-1185">Reference proteome</keyword>
<dbReference type="EMBL" id="CP002408">
    <property type="protein sequence ID" value="AFU60299.1"/>
    <property type="molecule type" value="Genomic_DNA"/>
</dbReference>
<name>K0IP08_NITGG</name>
<evidence type="ECO:0000313" key="2">
    <source>
        <dbReference type="Proteomes" id="UP000008037"/>
    </source>
</evidence>
<sequence length="52" mass="5668">MAAAECISCGSWTQYGELCIHCRKQRVAIVVEYMVVAGTAANRRAGPVRVIQ</sequence>
<organism evidence="1 2">
    <name type="scientific">Nitrososphaera gargensis (strain Ga9.2)</name>
    <dbReference type="NCBI Taxonomy" id="1237085"/>
    <lineage>
        <taxon>Archaea</taxon>
        <taxon>Nitrososphaerota</taxon>
        <taxon>Nitrososphaeria</taxon>
        <taxon>Nitrososphaerales</taxon>
        <taxon>Nitrososphaeraceae</taxon>
        <taxon>Nitrososphaera</taxon>
    </lineage>
</organism>
<dbReference type="AlphaFoldDB" id="K0IP08"/>
<gene>
    <name evidence="1" type="ordered locus">Ngar_c33840</name>
</gene>
<dbReference type="InParanoid" id="K0IP08"/>
<dbReference type="Proteomes" id="UP000008037">
    <property type="component" value="Chromosome"/>
</dbReference>
<dbReference type="GeneID" id="58787821"/>